<feature type="transmembrane region" description="Helical" evidence="1">
    <location>
        <begin position="12"/>
        <end position="31"/>
    </location>
</feature>
<reference evidence="3" key="1">
    <citation type="submission" date="2022-11" db="UniProtKB">
        <authorList>
            <consortium name="WormBaseParasite"/>
        </authorList>
    </citation>
    <scope>IDENTIFICATION</scope>
</reference>
<feature type="transmembrane region" description="Helical" evidence="1">
    <location>
        <begin position="205"/>
        <end position="223"/>
    </location>
</feature>
<dbReference type="AlphaFoldDB" id="A0A914Y317"/>
<organism evidence="2 3">
    <name type="scientific">Panagrolaimus superbus</name>
    <dbReference type="NCBI Taxonomy" id="310955"/>
    <lineage>
        <taxon>Eukaryota</taxon>
        <taxon>Metazoa</taxon>
        <taxon>Ecdysozoa</taxon>
        <taxon>Nematoda</taxon>
        <taxon>Chromadorea</taxon>
        <taxon>Rhabditida</taxon>
        <taxon>Tylenchina</taxon>
        <taxon>Panagrolaimomorpha</taxon>
        <taxon>Panagrolaimoidea</taxon>
        <taxon>Panagrolaimidae</taxon>
        <taxon>Panagrolaimus</taxon>
    </lineage>
</organism>
<feature type="transmembrane region" description="Helical" evidence="1">
    <location>
        <begin position="71"/>
        <end position="91"/>
    </location>
</feature>
<dbReference type="WBParaSite" id="PSU_v2.g13633.t1">
    <property type="protein sequence ID" value="PSU_v2.g13633.t1"/>
    <property type="gene ID" value="PSU_v2.g13633"/>
</dbReference>
<keyword evidence="1" id="KW-0472">Membrane</keyword>
<evidence type="ECO:0000313" key="3">
    <source>
        <dbReference type="WBParaSite" id="PSU_v2.g13633.t1"/>
    </source>
</evidence>
<name>A0A914Y317_9BILA</name>
<feature type="transmembrane region" description="Helical" evidence="1">
    <location>
        <begin position="122"/>
        <end position="150"/>
    </location>
</feature>
<proteinExistence type="predicted"/>
<accession>A0A914Y317</accession>
<dbReference type="Proteomes" id="UP000887577">
    <property type="component" value="Unplaced"/>
</dbReference>
<sequence>MNFGVVKVPQLFIMMISIKVALMFRINATILSKALARTKAFPIRETLENYFEQLLDIIKVLNMLECCFNKLMLAIVATSVIKVIFTGYATIRELLYNEKFDNIGMKSIFLDNDQEFENQDGYLPYLITLDSICSVFSVILNASWTVIFLVPCIYCNEFSRSALPVITSKLVCDDAKNVKDQIVQKLMDSSWNLTLGKLVVVDRTFAMTLISLICSVVVVWVQFPTTVSLLPT</sequence>
<evidence type="ECO:0000256" key="1">
    <source>
        <dbReference type="SAM" id="Phobius"/>
    </source>
</evidence>
<protein>
    <submittedName>
        <fullName evidence="3">Gustatory receptor</fullName>
    </submittedName>
</protein>
<keyword evidence="2" id="KW-1185">Reference proteome</keyword>
<keyword evidence="1" id="KW-0812">Transmembrane</keyword>
<keyword evidence="1" id="KW-1133">Transmembrane helix</keyword>
<evidence type="ECO:0000313" key="2">
    <source>
        <dbReference type="Proteomes" id="UP000887577"/>
    </source>
</evidence>